<feature type="non-terminal residue" evidence="10">
    <location>
        <position position="1"/>
    </location>
</feature>
<evidence type="ECO:0000259" key="9">
    <source>
        <dbReference type="PROSITE" id="PS51324"/>
    </source>
</evidence>
<feature type="non-terminal residue" evidence="10">
    <location>
        <position position="222"/>
    </location>
</feature>
<dbReference type="Gene3D" id="1.20.120.310">
    <property type="entry name" value="ERV/ALR sulfhydryl oxidase domain"/>
    <property type="match status" value="1"/>
</dbReference>
<dbReference type="PROSITE" id="PS51324">
    <property type="entry name" value="ERV_ALR"/>
    <property type="match status" value="1"/>
</dbReference>
<sequence>AFPVKGKELADLAARLEGTKPEAQPSVIQNILSEWSHQVGLGDPASVDADDSHAPEDELTCTHSSTCAMWTLLHVTCTAVAARGFSGRTLIGDESTGAGGESGKVIRSEMSPEKAASDAIQNAQGFVRSFVEHFLNCGECKRNFLIDYDSCNYGRCKYEDYRDLPLWLWRVHNAISLHVAREQHVPVDRRWPMYEDCPACWSGALVMDGLRDPVSPTQGRGL</sequence>
<evidence type="ECO:0000256" key="7">
    <source>
        <dbReference type="RuleBase" id="RU371123"/>
    </source>
</evidence>
<dbReference type="InterPro" id="IPR039798">
    <property type="entry name" value="Sulfhydryl_oxidase"/>
</dbReference>
<dbReference type="GO" id="GO:0005615">
    <property type="term" value="C:extracellular space"/>
    <property type="evidence" value="ECO:0007669"/>
    <property type="project" value="TreeGrafter"/>
</dbReference>
<evidence type="ECO:0000256" key="5">
    <source>
        <dbReference type="ARBA" id="ARBA00023002"/>
    </source>
</evidence>
<evidence type="ECO:0000256" key="3">
    <source>
        <dbReference type="ARBA" id="ARBA00022729"/>
    </source>
</evidence>
<evidence type="ECO:0000256" key="2">
    <source>
        <dbReference type="ARBA" id="ARBA00022630"/>
    </source>
</evidence>
<dbReference type="GO" id="GO:0003756">
    <property type="term" value="F:protein disulfide isomerase activity"/>
    <property type="evidence" value="ECO:0007669"/>
    <property type="project" value="TreeGrafter"/>
</dbReference>
<dbReference type="EMBL" id="CAJNNW010005832">
    <property type="protein sequence ID" value="CAE8647748.1"/>
    <property type="molecule type" value="Genomic_DNA"/>
</dbReference>
<dbReference type="PANTHER" id="PTHR22897">
    <property type="entry name" value="QUIESCIN Q6-RELATED SULFHYDRYL OXIDASE"/>
    <property type="match status" value="1"/>
</dbReference>
<dbReference type="GO" id="GO:0000139">
    <property type="term" value="C:Golgi membrane"/>
    <property type="evidence" value="ECO:0007669"/>
    <property type="project" value="TreeGrafter"/>
</dbReference>
<keyword evidence="6" id="KW-1015">Disulfide bond</keyword>
<comment type="caution">
    <text evidence="10">The sequence shown here is derived from an EMBL/GenBank/DDBJ whole genome shotgun (WGS) entry which is preliminary data.</text>
</comment>
<keyword evidence="4 7" id="KW-0274">FAD</keyword>
<comment type="catalytic activity">
    <reaction evidence="7">
        <text>2 R'C(R)SH + O2 = R'C(R)S-S(R)CR' + H2O2</text>
        <dbReference type="Rhea" id="RHEA:17357"/>
        <dbReference type="ChEBI" id="CHEBI:15379"/>
        <dbReference type="ChEBI" id="CHEBI:16240"/>
        <dbReference type="ChEBI" id="CHEBI:16520"/>
        <dbReference type="ChEBI" id="CHEBI:17412"/>
        <dbReference type="EC" id="1.8.3.2"/>
    </reaction>
</comment>
<dbReference type="AlphaFoldDB" id="A0A813I9E1"/>
<keyword evidence="3" id="KW-0732">Signal</keyword>
<dbReference type="PANTHER" id="PTHR22897:SF8">
    <property type="entry name" value="SULFHYDRYL OXIDASE"/>
    <property type="match status" value="1"/>
</dbReference>
<evidence type="ECO:0000256" key="8">
    <source>
        <dbReference type="SAM" id="MobiDB-lite"/>
    </source>
</evidence>
<evidence type="ECO:0000256" key="4">
    <source>
        <dbReference type="ARBA" id="ARBA00022827"/>
    </source>
</evidence>
<keyword evidence="2 7" id="KW-0285">Flavoprotein</keyword>
<dbReference type="EC" id="1.8.3.2" evidence="7"/>
<feature type="compositionally biased region" description="Basic and acidic residues" evidence="8">
    <location>
        <begin position="104"/>
        <end position="113"/>
    </location>
</feature>
<dbReference type="InterPro" id="IPR017905">
    <property type="entry name" value="ERV/ALR_sulphydryl_oxidase"/>
</dbReference>
<evidence type="ECO:0000313" key="10">
    <source>
        <dbReference type="EMBL" id="CAE8647748.1"/>
    </source>
</evidence>
<proteinExistence type="predicted"/>
<evidence type="ECO:0000313" key="11">
    <source>
        <dbReference type="Proteomes" id="UP000626109"/>
    </source>
</evidence>
<reference evidence="10" key="1">
    <citation type="submission" date="2021-02" db="EMBL/GenBank/DDBJ databases">
        <authorList>
            <person name="Dougan E. K."/>
            <person name="Rhodes N."/>
            <person name="Thang M."/>
            <person name="Chan C."/>
        </authorList>
    </citation>
    <scope>NUCLEOTIDE SEQUENCE</scope>
</reference>
<dbReference type="InterPro" id="IPR036774">
    <property type="entry name" value="ERV/ALR_sulphydryl_oxid_sf"/>
</dbReference>
<accession>A0A813I9E1</accession>
<organism evidence="10 11">
    <name type="scientific">Polarella glacialis</name>
    <name type="common">Dinoflagellate</name>
    <dbReference type="NCBI Taxonomy" id="89957"/>
    <lineage>
        <taxon>Eukaryota</taxon>
        <taxon>Sar</taxon>
        <taxon>Alveolata</taxon>
        <taxon>Dinophyceae</taxon>
        <taxon>Suessiales</taxon>
        <taxon>Suessiaceae</taxon>
        <taxon>Polarella</taxon>
    </lineage>
</organism>
<dbReference type="Proteomes" id="UP000626109">
    <property type="component" value="Unassembled WGS sequence"/>
</dbReference>
<protein>
    <recommendedName>
        <fullName evidence="7">Sulfhydryl oxidase</fullName>
        <ecNumber evidence="7">1.8.3.2</ecNumber>
    </recommendedName>
</protein>
<dbReference type="GO" id="GO:0006457">
    <property type="term" value="P:protein folding"/>
    <property type="evidence" value="ECO:0007669"/>
    <property type="project" value="TreeGrafter"/>
</dbReference>
<dbReference type="Pfam" id="PF04777">
    <property type="entry name" value="Evr1_Alr"/>
    <property type="match status" value="1"/>
</dbReference>
<dbReference type="SUPFAM" id="SSF69000">
    <property type="entry name" value="FAD-dependent thiol oxidase"/>
    <property type="match status" value="1"/>
</dbReference>
<name>A0A813I9E1_POLGL</name>
<evidence type="ECO:0000256" key="6">
    <source>
        <dbReference type="ARBA" id="ARBA00023157"/>
    </source>
</evidence>
<evidence type="ECO:0000256" key="1">
    <source>
        <dbReference type="ARBA" id="ARBA00001974"/>
    </source>
</evidence>
<gene>
    <name evidence="10" type="ORF">PGLA2088_LOCUS5945</name>
</gene>
<comment type="cofactor">
    <cofactor evidence="1 7">
        <name>FAD</name>
        <dbReference type="ChEBI" id="CHEBI:57692"/>
    </cofactor>
</comment>
<dbReference type="GO" id="GO:0016971">
    <property type="term" value="F:flavin-dependent sulfhydryl oxidase activity"/>
    <property type="evidence" value="ECO:0007669"/>
    <property type="project" value="InterPro"/>
</dbReference>
<keyword evidence="5 7" id="KW-0560">Oxidoreductase</keyword>
<feature type="region of interest" description="Disordered" evidence="8">
    <location>
        <begin position="92"/>
        <end position="113"/>
    </location>
</feature>
<feature type="domain" description="ERV/ALR sulfhydryl oxidase" evidence="9">
    <location>
        <begin position="54"/>
        <end position="194"/>
    </location>
</feature>